<keyword evidence="2" id="KW-1185">Reference proteome</keyword>
<reference evidence="3" key="1">
    <citation type="submission" date="2017-02" db="UniProtKB">
        <authorList>
            <consortium name="WormBaseParasite"/>
        </authorList>
    </citation>
    <scope>IDENTIFICATION</scope>
</reference>
<evidence type="ECO:0000313" key="2">
    <source>
        <dbReference type="Proteomes" id="UP000267027"/>
    </source>
</evidence>
<name>A0A0R3PQQ5_ANGCS</name>
<evidence type="ECO:0000313" key="1">
    <source>
        <dbReference type="EMBL" id="VDM59303.1"/>
    </source>
</evidence>
<reference evidence="1 2" key="2">
    <citation type="submission" date="2018-11" db="EMBL/GenBank/DDBJ databases">
        <authorList>
            <consortium name="Pathogen Informatics"/>
        </authorList>
    </citation>
    <scope>NUCLEOTIDE SEQUENCE [LARGE SCALE GENOMIC DNA]</scope>
    <source>
        <strain evidence="1 2">Costa Rica</strain>
    </source>
</reference>
<evidence type="ECO:0000313" key="3">
    <source>
        <dbReference type="WBParaSite" id="ACOC_0000771701-mRNA-1"/>
    </source>
</evidence>
<protein>
    <submittedName>
        <fullName evidence="3">Transposase</fullName>
    </submittedName>
</protein>
<proteinExistence type="predicted"/>
<dbReference type="Proteomes" id="UP000267027">
    <property type="component" value="Unassembled WGS sequence"/>
</dbReference>
<dbReference type="WBParaSite" id="ACOC_0000771701-mRNA-1">
    <property type="protein sequence ID" value="ACOC_0000771701-mRNA-1"/>
    <property type="gene ID" value="ACOC_0000771701"/>
</dbReference>
<sequence length="102" mass="11161">MEPLSDRIMCDSFGYRLNSDLLAFVAERGVAAVGGASRANVTPMRISCVWRAVPSTATSSLRLGLTCAPSEVHLRREQRHDQRSDVTLCLRGAGCAEFFSTR</sequence>
<organism evidence="3">
    <name type="scientific">Angiostrongylus costaricensis</name>
    <name type="common">Nematode worm</name>
    <dbReference type="NCBI Taxonomy" id="334426"/>
    <lineage>
        <taxon>Eukaryota</taxon>
        <taxon>Metazoa</taxon>
        <taxon>Ecdysozoa</taxon>
        <taxon>Nematoda</taxon>
        <taxon>Chromadorea</taxon>
        <taxon>Rhabditida</taxon>
        <taxon>Rhabditina</taxon>
        <taxon>Rhabditomorpha</taxon>
        <taxon>Strongyloidea</taxon>
        <taxon>Metastrongylidae</taxon>
        <taxon>Angiostrongylus</taxon>
    </lineage>
</organism>
<gene>
    <name evidence="1" type="ORF">ACOC_LOCUS7718</name>
</gene>
<dbReference type="EMBL" id="UYYA01004069">
    <property type="protein sequence ID" value="VDM59303.1"/>
    <property type="molecule type" value="Genomic_DNA"/>
</dbReference>
<dbReference type="AlphaFoldDB" id="A0A0R3PQQ5"/>
<accession>A0A0R3PQQ5</accession>